<evidence type="ECO:0000256" key="6">
    <source>
        <dbReference type="ARBA" id="ARBA00023163"/>
    </source>
</evidence>
<evidence type="ECO:0000313" key="13">
    <source>
        <dbReference type="Proteomes" id="UP000187406"/>
    </source>
</evidence>
<evidence type="ECO:0000259" key="11">
    <source>
        <dbReference type="PROSITE" id="PS50071"/>
    </source>
</evidence>
<evidence type="ECO:0000256" key="3">
    <source>
        <dbReference type="ARBA" id="ARBA00023015"/>
    </source>
</evidence>
<keyword evidence="3" id="KW-0805">Transcription regulation</keyword>
<evidence type="ECO:0000256" key="5">
    <source>
        <dbReference type="ARBA" id="ARBA00023155"/>
    </source>
</evidence>
<evidence type="ECO:0000256" key="7">
    <source>
        <dbReference type="ARBA" id="ARBA00023242"/>
    </source>
</evidence>
<evidence type="ECO:0000256" key="4">
    <source>
        <dbReference type="ARBA" id="ARBA00023125"/>
    </source>
</evidence>
<dbReference type="CDD" id="cd00086">
    <property type="entry name" value="homeodomain"/>
    <property type="match status" value="1"/>
</dbReference>
<dbReference type="InterPro" id="IPR003106">
    <property type="entry name" value="Leu_zip_homeo"/>
</dbReference>
<comment type="subcellular location">
    <subcellularLocation>
        <location evidence="1 8 9">Nucleus</location>
    </subcellularLocation>
</comment>
<dbReference type="OrthoDB" id="6159439at2759"/>
<organism evidence="12 13">
    <name type="scientific">Cephalotus follicularis</name>
    <name type="common">Albany pitcher plant</name>
    <dbReference type="NCBI Taxonomy" id="3775"/>
    <lineage>
        <taxon>Eukaryota</taxon>
        <taxon>Viridiplantae</taxon>
        <taxon>Streptophyta</taxon>
        <taxon>Embryophyta</taxon>
        <taxon>Tracheophyta</taxon>
        <taxon>Spermatophyta</taxon>
        <taxon>Magnoliopsida</taxon>
        <taxon>eudicotyledons</taxon>
        <taxon>Gunneridae</taxon>
        <taxon>Pentapetalae</taxon>
        <taxon>rosids</taxon>
        <taxon>fabids</taxon>
        <taxon>Oxalidales</taxon>
        <taxon>Cephalotaceae</taxon>
        <taxon>Cephalotus</taxon>
    </lineage>
</organism>
<dbReference type="InterPro" id="IPR009057">
    <property type="entry name" value="Homeodomain-like_sf"/>
</dbReference>
<dbReference type="PANTHER" id="PTHR45714">
    <property type="entry name" value="HOMEOBOX-LEUCINE ZIPPER PROTEIN HAT14"/>
    <property type="match status" value="1"/>
</dbReference>
<feature type="domain" description="Homeobox" evidence="11">
    <location>
        <begin position="72"/>
        <end position="132"/>
    </location>
</feature>
<evidence type="ECO:0000256" key="9">
    <source>
        <dbReference type="RuleBase" id="RU000682"/>
    </source>
</evidence>
<dbReference type="GO" id="GO:0043565">
    <property type="term" value="F:sequence-specific DNA binding"/>
    <property type="evidence" value="ECO:0007669"/>
    <property type="project" value="InterPro"/>
</dbReference>
<dbReference type="SMART" id="SM00340">
    <property type="entry name" value="HALZ"/>
    <property type="match status" value="1"/>
</dbReference>
<dbReference type="PANTHER" id="PTHR45714:SF72">
    <property type="entry name" value="HOMEOBOX-LEUCINE ZIPPER PROTEIN HOX26-RELATED"/>
    <property type="match status" value="1"/>
</dbReference>
<dbReference type="SUPFAM" id="SSF46689">
    <property type="entry name" value="Homeodomain-like"/>
    <property type="match status" value="1"/>
</dbReference>
<evidence type="ECO:0000256" key="10">
    <source>
        <dbReference type="SAM" id="Coils"/>
    </source>
</evidence>
<keyword evidence="7 8" id="KW-0539">Nucleus</keyword>
<feature type="DNA-binding region" description="Homeobox" evidence="8">
    <location>
        <begin position="74"/>
        <end position="133"/>
    </location>
</feature>
<dbReference type="PROSITE" id="PS50071">
    <property type="entry name" value="HOMEOBOX_2"/>
    <property type="match status" value="1"/>
</dbReference>
<dbReference type="InterPro" id="IPR050762">
    <property type="entry name" value="HD-ZIP_Homeobox_LZ_Class_II"/>
</dbReference>
<dbReference type="GO" id="GO:0005634">
    <property type="term" value="C:nucleus"/>
    <property type="evidence" value="ECO:0007669"/>
    <property type="project" value="UniProtKB-SubCell"/>
</dbReference>
<dbReference type="Pfam" id="PF02183">
    <property type="entry name" value="HALZ"/>
    <property type="match status" value="1"/>
</dbReference>
<keyword evidence="4 8" id="KW-0238">DNA-binding</keyword>
<gene>
    <name evidence="12" type="ORF">CFOL_v3_03255</name>
</gene>
<sequence length="213" mass="24596">MDQDREECNVGLGLALGLGEYAPTHERQKGNKPMVCLDLSFTLYPREEADNQSLKAKKEDENYAFDPNKHSNISGRKKLRLTTEQYSLLEETFKLHGTLNMVQKEALADKLNLKPRQVEVWFQNRRARTKLKQTEADCEILKKRCERLSEDNKRLKRELQDLRSLKPGSSPLYNKLQEAAMCLSCEKFERTSEGKTSAVFDNNKLQTGFGETY</sequence>
<dbReference type="InterPro" id="IPR017970">
    <property type="entry name" value="Homeobox_CS"/>
</dbReference>
<proteinExistence type="inferred from homology"/>
<evidence type="ECO:0000256" key="8">
    <source>
        <dbReference type="PROSITE-ProRule" id="PRU00108"/>
    </source>
</evidence>
<dbReference type="AlphaFoldDB" id="A0A1Q3AVR8"/>
<evidence type="ECO:0000256" key="1">
    <source>
        <dbReference type="ARBA" id="ARBA00004123"/>
    </source>
</evidence>
<keyword evidence="10" id="KW-0175">Coiled coil</keyword>
<accession>A0A1Q3AVR8</accession>
<comment type="caution">
    <text evidence="12">The sequence shown here is derived from an EMBL/GenBank/DDBJ whole genome shotgun (WGS) entry which is preliminary data.</text>
</comment>
<dbReference type="InterPro" id="IPR001356">
    <property type="entry name" value="HD"/>
</dbReference>
<keyword evidence="5 8" id="KW-0371">Homeobox</keyword>
<feature type="coiled-coil region" evidence="10">
    <location>
        <begin position="124"/>
        <end position="165"/>
    </location>
</feature>
<reference evidence="13" key="1">
    <citation type="submission" date="2016-04" db="EMBL/GenBank/DDBJ databases">
        <title>Cephalotus genome sequencing.</title>
        <authorList>
            <person name="Fukushima K."/>
            <person name="Hasebe M."/>
            <person name="Fang X."/>
        </authorList>
    </citation>
    <scope>NUCLEOTIDE SEQUENCE [LARGE SCALE GENOMIC DNA]</scope>
    <source>
        <strain evidence="13">cv. St1</strain>
    </source>
</reference>
<evidence type="ECO:0000256" key="2">
    <source>
        <dbReference type="ARBA" id="ARBA00006074"/>
    </source>
</evidence>
<dbReference type="Proteomes" id="UP000187406">
    <property type="component" value="Unassembled WGS sequence"/>
</dbReference>
<dbReference type="GO" id="GO:0000981">
    <property type="term" value="F:DNA-binding transcription factor activity, RNA polymerase II-specific"/>
    <property type="evidence" value="ECO:0007669"/>
    <property type="project" value="InterPro"/>
</dbReference>
<name>A0A1Q3AVR8_CEPFO</name>
<dbReference type="InParanoid" id="A0A1Q3AVR8"/>
<dbReference type="SMART" id="SM00389">
    <property type="entry name" value="HOX"/>
    <property type="match status" value="1"/>
</dbReference>
<dbReference type="PROSITE" id="PS00027">
    <property type="entry name" value="HOMEOBOX_1"/>
    <property type="match status" value="1"/>
</dbReference>
<evidence type="ECO:0000313" key="12">
    <source>
        <dbReference type="EMBL" id="GAV59724.1"/>
    </source>
</evidence>
<dbReference type="EMBL" id="BDDD01000122">
    <property type="protein sequence ID" value="GAV59724.1"/>
    <property type="molecule type" value="Genomic_DNA"/>
</dbReference>
<dbReference type="Gene3D" id="1.10.10.60">
    <property type="entry name" value="Homeodomain-like"/>
    <property type="match status" value="1"/>
</dbReference>
<dbReference type="Pfam" id="PF00046">
    <property type="entry name" value="Homeodomain"/>
    <property type="match status" value="1"/>
</dbReference>
<keyword evidence="6" id="KW-0804">Transcription</keyword>
<protein>
    <submittedName>
        <fullName evidence="12">Homeobox domain-containing protein/HALZ domain-containing protein</fullName>
    </submittedName>
</protein>
<keyword evidence="13" id="KW-1185">Reference proteome</keyword>
<comment type="similarity">
    <text evidence="2">Belongs to the HD-ZIP homeobox family. Class II subfamily.</text>
</comment>